<dbReference type="AlphaFoldDB" id="A0A9P0PG53"/>
<feature type="compositionally biased region" description="Basic and acidic residues" evidence="1">
    <location>
        <begin position="1"/>
        <end position="10"/>
    </location>
</feature>
<sequence>MCGYEKEQRRLWAPWEEVQNEDEAIDRDDSEEEEDEIDNASVCNDYPDLEQDDKVIGDQDDKAQAEDLATCRFFLGKNGMKWFKECPNGNLRTRSENIITHLPGVKNYAKMEETPLECFLLFIDGIIITHTVKNVNIRIIEKSEKWKNKGINPAEIKEVCGLLYLSGVF</sequence>
<dbReference type="OrthoDB" id="6779804at2759"/>
<proteinExistence type="predicted"/>
<dbReference type="EMBL" id="CAKOFQ010006956">
    <property type="protein sequence ID" value="CAH1984339.1"/>
    <property type="molecule type" value="Genomic_DNA"/>
</dbReference>
<evidence type="ECO:0000256" key="1">
    <source>
        <dbReference type="SAM" id="MobiDB-lite"/>
    </source>
</evidence>
<dbReference type="Proteomes" id="UP001152888">
    <property type="component" value="Unassembled WGS sequence"/>
</dbReference>
<protein>
    <submittedName>
        <fullName evidence="2">Uncharacterized protein</fullName>
    </submittedName>
</protein>
<feature type="region of interest" description="Disordered" evidence="1">
    <location>
        <begin position="1"/>
        <end position="48"/>
    </location>
</feature>
<evidence type="ECO:0000313" key="3">
    <source>
        <dbReference type="Proteomes" id="UP001152888"/>
    </source>
</evidence>
<name>A0A9P0PG53_ACAOB</name>
<comment type="caution">
    <text evidence="2">The sequence shown here is derived from an EMBL/GenBank/DDBJ whole genome shotgun (WGS) entry which is preliminary data.</text>
</comment>
<keyword evidence="3" id="KW-1185">Reference proteome</keyword>
<accession>A0A9P0PG53</accession>
<reference evidence="2" key="1">
    <citation type="submission" date="2022-03" db="EMBL/GenBank/DDBJ databases">
        <authorList>
            <person name="Sayadi A."/>
        </authorList>
    </citation>
    <scope>NUCLEOTIDE SEQUENCE</scope>
</reference>
<organism evidence="2 3">
    <name type="scientific">Acanthoscelides obtectus</name>
    <name type="common">Bean weevil</name>
    <name type="synonym">Bruchus obtectus</name>
    <dbReference type="NCBI Taxonomy" id="200917"/>
    <lineage>
        <taxon>Eukaryota</taxon>
        <taxon>Metazoa</taxon>
        <taxon>Ecdysozoa</taxon>
        <taxon>Arthropoda</taxon>
        <taxon>Hexapoda</taxon>
        <taxon>Insecta</taxon>
        <taxon>Pterygota</taxon>
        <taxon>Neoptera</taxon>
        <taxon>Endopterygota</taxon>
        <taxon>Coleoptera</taxon>
        <taxon>Polyphaga</taxon>
        <taxon>Cucujiformia</taxon>
        <taxon>Chrysomeloidea</taxon>
        <taxon>Chrysomelidae</taxon>
        <taxon>Bruchinae</taxon>
        <taxon>Bruchini</taxon>
        <taxon>Acanthoscelides</taxon>
    </lineage>
</organism>
<gene>
    <name evidence="2" type="ORF">ACAOBT_LOCUS16041</name>
</gene>
<evidence type="ECO:0000313" key="2">
    <source>
        <dbReference type="EMBL" id="CAH1984339.1"/>
    </source>
</evidence>
<feature type="compositionally biased region" description="Acidic residues" evidence="1">
    <location>
        <begin position="18"/>
        <end position="38"/>
    </location>
</feature>